<dbReference type="InterPro" id="IPR006073">
    <property type="entry name" value="GTP-bd"/>
</dbReference>
<dbReference type="Pfam" id="PF01926">
    <property type="entry name" value="MMR_HSR1"/>
    <property type="match status" value="1"/>
</dbReference>
<feature type="region of interest" description="Disordered" evidence="1">
    <location>
        <begin position="346"/>
        <end position="368"/>
    </location>
</feature>
<organism evidence="3 4">
    <name type="scientific">Talaromyces amestolkiae</name>
    <dbReference type="NCBI Taxonomy" id="1196081"/>
    <lineage>
        <taxon>Eukaryota</taxon>
        <taxon>Fungi</taxon>
        <taxon>Dikarya</taxon>
        <taxon>Ascomycota</taxon>
        <taxon>Pezizomycotina</taxon>
        <taxon>Eurotiomycetes</taxon>
        <taxon>Eurotiomycetidae</taxon>
        <taxon>Eurotiales</taxon>
        <taxon>Trichocomaceae</taxon>
        <taxon>Talaromyces</taxon>
        <taxon>Talaromyces sect. Talaromyces</taxon>
    </lineage>
</organism>
<dbReference type="GO" id="GO:0005525">
    <property type="term" value="F:GTP binding"/>
    <property type="evidence" value="ECO:0007669"/>
    <property type="project" value="InterPro"/>
</dbReference>
<dbReference type="Proteomes" id="UP000249363">
    <property type="component" value="Unassembled WGS sequence"/>
</dbReference>
<dbReference type="SUPFAM" id="SSF52540">
    <property type="entry name" value="P-loop containing nucleoside triphosphate hydrolases"/>
    <property type="match status" value="1"/>
</dbReference>
<reference evidence="3 4" key="1">
    <citation type="journal article" date="2017" name="Biotechnol. Biofuels">
        <title>Differential beta-glucosidase expression as a function of carbon source availability in Talaromyces amestolkiae: a genomic and proteomic approach.</title>
        <authorList>
            <person name="de Eugenio L.I."/>
            <person name="Mendez-Liter J.A."/>
            <person name="Nieto-Dominguez M."/>
            <person name="Alonso L."/>
            <person name="Gil-Munoz J."/>
            <person name="Barriuso J."/>
            <person name="Prieto A."/>
            <person name="Martinez M.J."/>
        </authorList>
    </citation>
    <scope>NUCLEOTIDE SEQUENCE [LARGE SCALE GENOMIC DNA]</scope>
    <source>
        <strain evidence="3 4">CIB</strain>
    </source>
</reference>
<evidence type="ECO:0000259" key="2">
    <source>
        <dbReference type="Pfam" id="PF01926"/>
    </source>
</evidence>
<accession>A0A364KY09</accession>
<dbReference type="Gene3D" id="3.40.50.300">
    <property type="entry name" value="P-loop containing nucleotide triphosphate hydrolases"/>
    <property type="match status" value="1"/>
</dbReference>
<dbReference type="GeneID" id="63793670"/>
<keyword evidence="4" id="KW-1185">Reference proteome</keyword>
<dbReference type="CDD" id="cd00882">
    <property type="entry name" value="Ras_like_GTPase"/>
    <property type="match status" value="1"/>
</dbReference>
<dbReference type="PANTHER" id="PTHR42714">
    <property type="entry name" value="TRNA MODIFICATION GTPASE GTPBP3"/>
    <property type="match status" value="1"/>
</dbReference>
<proteinExistence type="predicted"/>
<feature type="compositionally biased region" description="Basic residues" evidence="1">
    <location>
        <begin position="353"/>
        <end position="368"/>
    </location>
</feature>
<dbReference type="EMBL" id="MIKG01000007">
    <property type="protein sequence ID" value="RAO68442.1"/>
    <property type="molecule type" value="Genomic_DNA"/>
</dbReference>
<name>A0A364KY09_TALAM</name>
<evidence type="ECO:0000313" key="4">
    <source>
        <dbReference type="Proteomes" id="UP000249363"/>
    </source>
</evidence>
<protein>
    <recommendedName>
        <fullName evidence="2">G domain-containing protein</fullName>
    </recommendedName>
</protein>
<feature type="domain" description="G" evidence="2">
    <location>
        <begin position="121"/>
        <end position="187"/>
    </location>
</feature>
<dbReference type="STRING" id="1196081.A0A364KY09"/>
<dbReference type="GO" id="GO:0005829">
    <property type="term" value="C:cytosol"/>
    <property type="evidence" value="ECO:0007669"/>
    <property type="project" value="TreeGrafter"/>
</dbReference>
<dbReference type="OrthoDB" id="8954335at2759"/>
<dbReference type="GO" id="GO:0030488">
    <property type="term" value="P:tRNA methylation"/>
    <property type="evidence" value="ECO:0007669"/>
    <property type="project" value="TreeGrafter"/>
</dbReference>
<dbReference type="PANTHER" id="PTHR42714:SF2">
    <property type="entry name" value="TRNA MODIFICATION GTPASE GTPBP3, MITOCHONDRIAL"/>
    <property type="match status" value="1"/>
</dbReference>
<gene>
    <name evidence="3" type="ORF">BHQ10_004454</name>
</gene>
<dbReference type="AlphaFoldDB" id="A0A364KY09"/>
<dbReference type="RefSeq" id="XP_040732958.1">
    <property type="nucleotide sequence ID" value="XM_040876821.1"/>
</dbReference>
<dbReference type="InterPro" id="IPR027417">
    <property type="entry name" value="P-loop_NTPase"/>
</dbReference>
<sequence length="368" mass="41305">MPQNTSIPGAWNDSWDSPDPAIHGLDASIPFEESPHFTPVHDGFYEYYEALLSIDEVPPPYIPRTKATHESNTNNPSVPRRDSGYEDIESSPTTDWTHILEYLNSSDDNDTVQDKSPPIVIAVFGQTGTGKTSLIKAVTGENLQVGHNLASCTEDVLAVPCRINGKSVVLVDTPGFSNTKLSDTEILRRIAAWMEETYDEGLLLSGIIYLHRVTDFRMEGPSLKNLRIMKKLCGEGSLVNVVLATTMWEKVSEEEGARREGELKQKFWKEMIGYGSTVRRVMTGRADDARALVKSMLNNRPTPTRIQEELRDGKILFQTEAGIEIRDELEGLEQKLKEEHRLEMKELKEAQNQRKKLSSRCRKKGGSG</sequence>
<dbReference type="GO" id="GO:0002098">
    <property type="term" value="P:tRNA wobble uridine modification"/>
    <property type="evidence" value="ECO:0007669"/>
    <property type="project" value="TreeGrafter"/>
</dbReference>
<feature type="region of interest" description="Disordered" evidence="1">
    <location>
        <begin position="62"/>
        <end position="92"/>
    </location>
</feature>
<comment type="caution">
    <text evidence="3">The sequence shown here is derived from an EMBL/GenBank/DDBJ whole genome shotgun (WGS) entry which is preliminary data.</text>
</comment>
<evidence type="ECO:0000313" key="3">
    <source>
        <dbReference type="EMBL" id="RAO68442.1"/>
    </source>
</evidence>
<evidence type="ECO:0000256" key="1">
    <source>
        <dbReference type="SAM" id="MobiDB-lite"/>
    </source>
</evidence>